<dbReference type="STRING" id="555512.SAMN04487993_101640"/>
<keyword evidence="3" id="KW-1185">Reference proteome</keyword>
<feature type="chain" id="PRO_5011501058" evidence="1">
    <location>
        <begin position="21"/>
        <end position="129"/>
    </location>
</feature>
<accession>A0A1G8QKI1</accession>
<name>A0A1G8QKI1_9RHOB</name>
<dbReference type="RefSeq" id="WP_089849375.1">
    <property type="nucleotide sequence ID" value="NZ_FNEJ01000016.1"/>
</dbReference>
<keyword evidence="1" id="KW-0732">Signal</keyword>
<sequence>MRRIFLILACSLTGATFASAGQVSVINPPNIVVPTPPAPPPVVSVSPTPIAPSVAPGVDPFGGAASGMSPGGVTLLTIQSFDVGQLSPTQMQEAAGLMRQMLNRGGLSPMQRAVLRSQLADMNAEMASR</sequence>
<evidence type="ECO:0000313" key="3">
    <source>
        <dbReference type="Proteomes" id="UP000199093"/>
    </source>
</evidence>
<evidence type="ECO:0000313" key="2">
    <source>
        <dbReference type="EMBL" id="SDJ05166.1"/>
    </source>
</evidence>
<protein>
    <submittedName>
        <fullName evidence="2">Uncharacterized protein</fullName>
    </submittedName>
</protein>
<gene>
    <name evidence="2" type="ORF">SAMN04487993_101640</name>
</gene>
<proteinExistence type="predicted"/>
<evidence type="ECO:0000256" key="1">
    <source>
        <dbReference type="SAM" id="SignalP"/>
    </source>
</evidence>
<dbReference type="AlphaFoldDB" id="A0A1G8QKI1"/>
<reference evidence="3" key="1">
    <citation type="submission" date="2016-10" db="EMBL/GenBank/DDBJ databases">
        <authorList>
            <person name="Varghese N."/>
            <person name="Submissions S."/>
        </authorList>
    </citation>
    <scope>NUCLEOTIDE SEQUENCE [LARGE SCALE GENOMIC DNA]</scope>
    <source>
        <strain evidence="3">DSM 26424</strain>
    </source>
</reference>
<dbReference type="Proteomes" id="UP000199093">
    <property type="component" value="Unassembled WGS sequence"/>
</dbReference>
<organism evidence="2 3">
    <name type="scientific">Salipiger marinus</name>
    <dbReference type="NCBI Taxonomy" id="555512"/>
    <lineage>
        <taxon>Bacteria</taxon>
        <taxon>Pseudomonadati</taxon>
        <taxon>Pseudomonadota</taxon>
        <taxon>Alphaproteobacteria</taxon>
        <taxon>Rhodobacterales</taxon>
        <taxon>Roseobacteraceae</taxon>
        <taxon>Salipiger</taxon>
    </lineage>
</organism>
<feature type="signal peptide" evidence="1">
    <location>
        <begin position="1"/>
        <end position="20"/>
    </location>
</feature>
<dbReference type="EMBL" id="FNEJ01000016">
    <property type="protein sequence ID" value="SDJ05166.1"/>
    <property type="molecule type" value="Genomic_DNA"/>
</dbReference>